<proteinExistence type="predicted"/>
<dbReference type="InterPro" id="IPR039749">
    <property type="entry name" value="NUB1"/>
</dbReference>
<dbReference type="InterPro" id="IPR015940">
    <property type="entry name" value="UBA"/>
</dbReference>
<organism evidence="3 4">
    <name type="scientific">Klebsormidium nitens</name>
    <name type="common">Green alga</name>
    <name type="synonym">Ulothrix nitens</name>
    <dbReference type="NCBI Taxonomy" id="105231"/>
    <lineage>
        <taxon>Eukaryota</taxon>
        <taxon>Viridiplantae</taxon>
        <taxon>Streptophyta</taxon>
        <taxon>Klebsormidiophyceae</taxon>
        <taxon>Klebsormidiales</taxon>
        <taxon>Klebsormidiaceae</taxon>
        <taxon>Klebsormidium</taxon>
    </lineage>
</organism>
<feature type="domain" description="UBA" evidence="2">
    <location>
        <begin position="41"/>
        <end position="81"/>
    </location>
</feature>
<dbReference type="SUPFAM" id="SSF46934">
    <property type="entry name" value="UBA-like"/>
    <property type="match status" value="2"/>
</dbReference>
<dbReference type="AlphaFoldDB" id="A0A1Y1I8S5"/>
<evidence type="ECO:0000259" key="2">
    <source>
        <dbReference type="PROSITE" id="PS50030"/>
    </source>
</evidence>
<sequence length="255" mass="27131">MPSWADVFTAQKLTTLNSSSRRFRRSIEEALKYGKTPAGKRVDVAKVRQLQSLGYDPALAGEALRQSENDLNVSLNALVDPEANTALQVLLDQRNDSKRKRNREEAEVDGQALEEIVAMGFDRSIATEALKQSFNNKSAALEKLLQGEVTLPAPSDAGPSTSHQNADGGATNGSTDFGATGQADVGVNGLGDAGVNDPGAQDEPEERRDAEMEDEIVEGVTGDPLAQYDVDVSKEGEVIQEYLALLESAAAQAAG</sequence>
<dbReference type="STRING" id="105231.A0A1Y1I8S5"/>
<dbReference type="Proteomes" id="UP000054558">
    <property type="component" value="Unassembled WGS sequence"/>
</dbReference>
<accession>A0A1Y1I8S5</accession>
<dbReference type="EMBL" id="DF237295">
    <property type="protein sequence ID" value="GAQ87340.1"/>
    <property type="molecule type" value="Genomic_DNA"/>
</dbReference>
<feature type="domain" description="UBA" evidence="2">
    <location>
        <begin position="107"/>
        <end position="147"/>
    </location>
</feature>
<protein>
    <submittedName>
        <fullName evidence="3">Protein with Ubiquitin associated domain</fullName>
    </submittedName>
</protein>
<reference evidence="3 4" key="1">
    <citation type="journal article" date="2014" name="Nat. Commun.">
        <title>Klebsormidium flaccidum genome reveals primary factors for plant terrestrial adaptation.</title>
        <authorList>
            <person name="Hori K."/>
            <person name="Maruyama F."/>
            <person name="Fujisawa T."/>
            <person name="Togashi T."/>
            <person name="Yamamoto N."/>
            <person name="Seo M."/>
            <person name="Sato S."/>
            <person name="Yamada T."/>
            <person name="Mori H."/>
            <person name="Tajima N."/>
            <person name="Moriyama T."/>
            <person name="Ikeuchi M."/>
            <person name="Watanabe M."/>
            <person name="Wada H."/>
            <person name="Kobayashi K."/>
            <person name="Saito M."/>
            <person name="Masuda T."/>
            <person name="Sasaki-Sekimoto Y."/>
            <person name="Mashiguchi K."/>
            <person name="Awai K."/>
            <person name="Shimojima M."/>
            <person name="Masuda S."/>
            <person name="Iwai M."/>
            <person name="Nobusawa T."/>
            <person name="Narise T."/>
            <person name="Kondo S."/>
            <person name="Saito H."/>
            <person name="Sato R."/>
            <person name="Murakawa M."/>
            <person name="Ihara Y."/>
            <person name="Oshima-Yamada Y."/>
            <person name="Ohtaka K."/>
            <person name="Satoh M."/>
            <person name="Sonobe K."/>
            <person name="Ishii M."/>
            <person name="Ohtani R."/>
            <person name="Kanamori-Sato M."/>
            <person name="Honoki R."/>
            <person name="Miyazaki D."/>
            <person name="Mochizuki H."/>
            <person name="Umetsu J."/>
            <person name="Higashi K."/>
            <person name="Shibata D."/>
            <person name="Kamiya Y."/>
            <person name="Sato N."/>
            <person name="Nakamura Y."/>
            <person name="Tabata S."/>
            <person name="Ida S."/>
            <person name="Kurokawa K."/>
            <person name="Ohta H."/>
        </authorList>
    </citation>
    <scope>NUCLEOTIDE SEQUENCE [LARGE SCALE GENOMIC DNA]</scope>
    <source>
        <strain evidence="3 4">NIES-2285</strain>
    </source>
</reference>
<dbReference type="PROSITE" id="PS50030">
    <property type="entry name" value="UBA"/>
    <property type="match status" value="2"/>
</dbReference>
<feature type="region of interest" description="Disordered" evidence="1">
    <location>
        <begin position="150"/>
        <end position="227"/>
    </location>
</feature>
<evidence type="ECO:0000256" key="1">
    <source>
        <dbReference type="SAM" id="MobiDB-lite"/>
    </source>
</evidence>
<dbReference type="PANTHER" id="PTHR12948">
    <property type="entry name" value="NEDD8 ULTIMATE BUSTER-1 BS4 PROTEIN"/>
    <property type="match status" value="1"/>
</dbReference>
<name>A0A1Y1I8S5_KLENI</name>
<dbReference type="InterPro" id="IPR009060">
    <property type="entry name" value="UBA-like_sf"/>
</dbReference>
<keyword evidence="4" id="KW-1185">Reference proteome</keyword>
<dbReference type="Gene3D" id="1.10.8.10">
    <property type="entry name" value="DNA helicase RuvA subunit, C-terminal domain"/>
    <property type="match status" value="2"/>
</dbReference>
<dbReference type="Pfam" id="PF00627">
    <property type="entry name" value="UBA"/>
    <property type="match status" value="1"/>
</dbReference>
<dbReference type="OrthoDB" id="434245at2759"/>
<gene>
    <name evidence="3" type="ORF">KFL_003460100</name>
</gene>
<evidence type="ECO:0000313" key="4">
    <source>
        <dbReference type="Proteomes" id="UP000054558"/>
    </source>
</evidence>
<dbReference type="PANTHER" id="PTHR12948:SF3">
    <property type="entry name" value="NEDD8 ULTIMATE BUSTER 1"/>
    <property type="match status" value="1"/>
</dbReference>
<evidence type="ECO:0000313" key="3">
    <source>
        <dbReference type="EMBL" id="GAQ87340.1"/>
    </source>
</evidence>
<dbReference type="SMART" id="SM00165">
    <property type="entry name" value="UBA"/>
    <property type="match status" value="2"/>
</dbReference>
<dbReference type="OMA" id="HAMIGSA"/>